<dbReference type="Proteomes" id="UP001598352">
    <property type="component" value="Unassembled WGS sequence"/>
</dbReference>
<comment type="caution">
    <text evidence="1">The sequence shown here is derived from an EMBL/GenBank/DDBJ whole genome shotgun (WGS) entry which is preliminary data.</text>
</comment>
<gene>
    <name evidence="1" type="ORF">ACFWOQ_21635</name>
</gene>
<reference evidence="1 2" key="1">
    <citation type="submission" date="2024-09" db="EMBL/GenBank/DDBJ databases">
        <title>The Natural Products Discovery Center: Release of the First 8490 Sequenced Strains for Exploring Actinobacteria Biosynthetic Diversity.</title>
        <authorList>
            <person name="Kalkreuter E."/>
            <person name="Kautsar S.A."/>
            <person name="Yang D."/>
            <person name="Bader C.D."/>
            <person name="Teijaro C.N."/>
            <person name="Fluegel L."/>
            <person name="Davis C.M."/>
            <person name="Simpson J.R."/>
            <person name="Lauterbach L."/>
            <person name="Steele A.D."/>
            <person name="Gui C."/>
            <person name="Meng S."/>
            <person name="Li G."/>
            <person name="Viehrig K."/>
            <person name="Ye F."/>
            <person name="Su P."/>
            <person name="Kiefer A.F."/>
            <person name="Nichols A."/>
            <person name="Cepeda A.J."/>
            <person name="Yan W."/>
            <person name="Fan B."/>
            <person name="Jiang Y."/>
            <person name="Adhikari A."/>
            <person name="Zheng C.-J."/>
            <person name="Schuster L."/>
            <person name="Cowan T.M."/>
            <person name="Smanski M.J."/>
            <person name="Chevrette M.G."/>
            <person name="De Carvalho L.P.S."/>
            <person name="Shen B."/>
        </authorList>
    </citation>
    <scope>NUCLEOTIDE SEQUENCE [LARGE SCALE GENOMIC DNA]</scope>
    <source>
        <strain evidence="1 2">NPDC058428</strain>
    </source>
</reference>
<proteinExistence type="predicted"/>
<sequence length="45" mass="4877">MRSHTGESVHKGCAEAWIAANPVEARLGRFASDAHAGRRRGHDHA</sequence>
<dbReference type="EMBL" id="JBHXKZ010000018">
    <property type="protein sequence ID" value="MFD4825176.1"/>
    <property type="molecule type" value="Genomic_DNA"/>
</dbReference>
<protein>
    <submittedName>
        <fullName evidence="1">Uncharacterized protein</fullName>
    </submittedName>
</protein>
<accession>A0ABW6F784</accession>
<organism evidence="1 2">
    <name type="scientific">Streptomyces rubiginosohelvolus</name>
    <dbReference type="NCBI Taxonomy" id="67362"/>
    <lineage>
        <taxon>Bacteria</taxon>
        <taxon>Bacillati</taxon>
        <taxon>Actinomycetota</taxon>
        <taxon>Actinomycetes</taxon>
        <taxon>Kitasatosporales</taxon>
        <taxon>Streptomycetaceae</taxon>
        <taxon>Streptomyces</taxon>
    </lineage>
</organism>
<evidence type="ECO:0000313" key="1">
    <source>
        <dbReference type="EMBL" id="MFD4825176.1"/>
    </source>
</evidence>
<dbReference type="RefSeq" id="WP_382775179.1">
    <property type="nucleotide sequence ID" value="NZ_JBHXKZ010000018.1"/>
</dbReference>
<evidence type="ECO:0000313" key="2">
    <source>
        <dbReference type="Proteomes" id="UP001598352"/>
    </source>
</evidence>
<name>A0ABW6F784_9ACTN</name>
<keyword evidence="2" id="KW-1185">Reference proteome</keyword>